<evidence type="ECO:0000259" key="9">
    <source>
        <dbReference type="Pfam" id="PF12704"/>
    </source>
</evidence>
<feature type="domain" description="MacB-like periplasmic core" evidence="9">
    <location>
        <begin position="21"/>
        <end position="240"/>
    </location>
</feature>
<evidence type="ECO:0000256" key="6">
    <source>
        <dbReference type="ARBA" id="ARBA00038076"/>
    </source>
</evidence>
<organism evidence="10 11">
    <name type="scientific">Myroides odoratimimus</name>
    <dbReference type="NCBI Taxonomy" id="76832"/>
    <lineage>
        <taxon>Bacteria</taxon>
        <taxon>Pseudomonadati</taxon>
        <taxon>Bacteroidota</taxon>
        <taxon>Flavobacteriia</taxon>
        <taxon>Flavobacteriales</taxon>
        <taxon>Flavobacteriaceae</taxon>
        <taxon>Myroides</taxon>
    </lineage>
</organism>
<feature type="domain" description="ABC3 transporter permease C-terminal" evidence="8">
    <location>
        <begin position="304"/>
        <end position="416"/>
    </location>
</feature>
<feature type="transmembrane region" description="Helical" evidence="7">
    <location>
        <begin position="393"/>
        <end position="414"/>
    </location>
</feature>
<dbReference type="PANTHER" id="PTHR30572:SF4">
    <property type="entry name" value="ABC TRANSPORTER PERMEASE YTRF"/>
    <property type="match status" value="1"/>
</dbReference>
<dbReference type="AlphaFoldDB" id="A0AAI8C3M0"/>
<dbReference type="RefSeq" id="WP_058699173.1">
    <property type="nucleotide sequence ID" value="NZ_CP013690.1"/>
</dbReference>
<comment type="subcellular location">
    <subcellularLocation>
        <location evidence="1">Cell membrane</location>
        <topology evidence="1">Multi-pass membrane protein</topology>
    </subcellularLocation>
</comment>
<evidence type="ECO:0000256" key="2">
    <source>
        <dbReference type="ARBA" id="ARBA00022475"/>
    </source>
</evidence>
<keyword evidence="4 7" id="KW-1133">Transmembrane helix</keyword>
<evidence type="ECO:0000256" key="5">
    <source>
        <dbReference type="ARBA" id="ARBA00023136"/>
    </source>
</evidence>
<dbReference type="GO" id="GO:0005886">
    <property type="term" value="C:plasma membrane"/>
    <property type="evidence" value="ECO:0007669"/>
    <property type="project" value="UniProtKB-SubCell"/>
</dbReference>
<evidence type="ECO:0000313" key="11">
    <source>
        <dbReference type="Proteomes" id="UP000069030"/>
    </source>
</evidence>
<feature type="domain" description="ABC3 transporter permease C-terminal" evidence="8">
    <location>
        <begin position="696"/>
        <end position="808"/>
    </location>
</feature>
<dbReference type="Proteomes" id="UP000069030">
    <property type="component" value="Chromosome"/>
</dbReference>
<dbReference type="InterPro" id="IPR003838">
    <property type="entry name" value="ABC3_permease_C"/>
</dbReference>
<reference evidence="10 11" key="1">
    <citation type="journal article" date="2016" name="J. Zhejiang Univ. Sci. B">
        <title>Antibiotic resistance mechanisms of Myroides sp.</title>
        <authorList>
            <person name="Hu S."/>
            <person name="Yuan S."/>
            <person name="Qu H."/>
            <person name="Jiang T."/>
            <person name="Zhou Y."/>
            <person name="Wang M."/>
            <person name="Ming D."/>
        </authorList>
    </citation>
    <scope>NUCLEOTIDE SEQUENCE [LARGE SCALE GENOMIC DNA]</scope>
    <source>
        <strain evidence="10 11">PR63039</strain>
    </source>
</reference>
<dbReference type="PANTHER" id="PTHR30572">
    <property type="entry name" value="MEMBRANE COMPONENT OF TRANSPORTER-RELATED"/>
    <property type="match status" value="1"/>
</dbReference>
<dbReference type="EMBL" id="CP013690">
    <property type="protein sequence ID" value="ALU25395.1"/>
    <property type="molecule type" value="Genomic_DNA"/>
</dbReference>
<evidence type="ECO:0000313" key="10">
    <source>
        <dbReference type="EMBL" id="ALU25395.1"/>
    </source>
</evidence>
<proteinExistence type="inferred from homology"/>
<evidence type="ECO:0000256" key="7">
    <source>
        <dbReference type="SAM" id="Phobius"/>
    </source>
</evidence>
<accession>A0AAI8C3M0</accession>
<dbReference type="Pfam" id="PF02687">
    <property type="entry name" value="FtsX"/>
    <property type="match status" value="2"/>
</dbReference>
<protein>
    <recommendedName>
        <fullName evidence="12">ABC transporter permease</fullName>
    </recommendedName>
</protein>
<evidence type="ECO:0000256" key="3">
    <source>
        <dbReference type="ARBA" id="ARBA00022692"/>
    </source>
</evidence>
<keyword evidence="5 7" id="KW-0472">Membrane</keyword>
<dbReference type="InterPro" id="IPR025857">
    <property type="entry name" value="MacB_PCD"/>
</dbReference>
<evidence type="ECO:0000259" key="8">
    <source>
        <dbReference type="Pfam" id="PF02687"/>
    </source>
</evidence>
<comment type="similarity">
    <text evidence="6">Belongs to the ABC-4 integral membrane protein family.</text>
</comment>
<feature type="transmembrane region" description="Helical" evidence="7">
    <location>
        <begin position="746"/>
        <end position="765"/>
    </location>
</feature>
<name>A0AAI8C3M0_9FLAO</name>
<sequence length="817" mass="93329">MLKNWLKIYWYNTMKHKMYFLLTVVGLTLGIASVVLASLYYLEESSYDQWNPYKDEVYLVETVAPNFSMTDQFRPMGRYLKDNYKELDDYMYFGYNGSLNFIYNEKTIDVKDTYAVQDNYFEFFPFEFVYGNAEKALVNPNDVVIDIKISEVLFGEGVNPIGKTIEAVNPNYDSQGNTRFIISGVYKIGDLRSSFAPNAVMNNLPEKPSENDDWTKEFGLNLCVKTKQPDRIKKAIVELRDKYVAIPKAEKDGLTLEQYKEEEPFKYYTGDIVLNKLADARMLPNKRLLFPAGSANVQMLNISIFLSMTILLLSIFNYVNLSLTQVVSRGKEIGMRRVAGGGKRSFYQQSIFETAIVVILSLVLAICIIELILPYINVYLEANITFSFINDLAVLIVIATLVILICGGIPAFFVSRFETVKLLKGNVIGTKGGKWLSNGFLVLQFTIACFFIIGSIIVNEQVSYMLNKSLGFKGDQVINIEFLNHNSYTGKRAAKYASFKAELEKIRGIESVSTSTIGFGNASNGVFGTYHNNGKENLMISNVMIDYDFFDVLKIELKEGRMLSAQLSSDSLDNVVVNETFVRRMNLTKPLDTSVELLGTNKKIVGIIKDFNIDGLEDKILPSVYSYMPETKHSYGMYSVIYIKVVPEYFSKTIVDIEKLWKKYNIEERDVFQYKFVDKQFAETFHKVQMEKRIFNILSTVVVFIALFGLFAVSSFTIGTKLREVAIRKVLGAETFGLLRQLTFQYIIYCLVGFGIAVFPSYYFLNKWLANYAYRIEIGWSVYVYSLLLILGLTLLIVISRAYKATRVDVLKYIKYE</sequence>
<gene>
    <name evidence="10" type="ORF">AS202_04160</name>
</gene>
<evidence type="ECO:0000256" key="4">
    <source>
        <dbReference type="ARBA" id="ARBA00022989"/>
    </source>
</evidence>
<keyword evidence="2" id="KW-1003">Cell membrane</keyword>
<evidence type="ECO:0008006" key="12">
    <source>
        <dbReference type="Google" id="ProtNLM"/>
    </source>
</evidence>
<feature type="transmembrane region" description="Helical" evidence="7">
    <location>
        <begin position="435"/>
        <end position="458"/>
    </location>
</feature>
<evidence type="ECO:0000256" key="1">
    <source>
        <dbReference type="ARBA" id="ARBA00004651"/>
    </source>
</evidence>
<keyword evidence="3 7" id="KW-0812">Transmembrane</keyword>
<dbReference type="InterPro" id="IPR050250">
    <property type="entry name" value="Macrolide_Exporter_MacB"/>
</dbReference>
<dbReference type="Pfam" id="PF12704">
    <property type="entry name" value="MacB_PCD"/>
    <property type="match status" value="2"/>
</dbReference>
<dbReference type="GO" id="GO:0022857">
    <property type="term" value="F:transmembrane transporter activity"/>
    <property type="evidence" value="ECO:0007669"/>
    <property type="project" value="TreeGrafter"/>
</dbReference>
<feature type="transmembrane region" description="Helical" evidence="7">
    <location>
        <begin position="780"/>
        <end position="799"/>
    </location>
</feature>
<feature type="domain" description="MacB-like periplasmic core" evidence="9">
    <location>
        <begin position="447"/>
        <end position="645"/>
    </location>
</feature>
<feature type="transmembrane region" description="Helical" evidence="7">
    <location>
        <begin position="299"/>
        <end position="319"/>
    </location>
</feature>
<feature type="transmembrane region" description="Helical" evidence="7">
    <location>
        <begin position="694"/>
        <end position="719"/>
    </location>
</feature>
<dbReference type="KEGG" id="mod:AS202_04160"/>
<feature type="transmembrane region" description="Helical" evidence="7">
    <location>
        <begin position="351"/>
        <end position="373"/>
    </location>
</feature>